<evidence type="ECO:0000313" key="2">
    <source>
        <dbReference type="Proteomes" id="UP000718278"/>
    </source>
</evidence>
<evidence type="ECO:0000313" key="1">
    <source>
        <dbReference type="EMBL" id="MBO1038681.1"/>
    </source>
</evidence>
<organism evidence="1 2">
    <name type="scientific">Brucella pituitosa</name>
    <dbReference type="NCBI Taxonomy" id="571256"/>
    <lineage>
        <taxon>Bacteria</taxon>
        <taxon>Pseudomonadati</taxon>
        <taxon>Pseudomonadota</taxon>
        <taxon>Alphaproteobacteria</taxon>
        <taxon>Hyphomicrobiales</taxon>
        <taxon>Brucellaceae</taxon>
        <taxon>Brucella/Ochrobactrum group</taxon>
        <taxon>Brucella</taxon>
    </lineage>
</organism>
<protein>
    <submittedName>
        <fullName evidence="1">Uncharacterized protein</fullName>
    </submittedName>
</protein>
<dbReference type="EMBL" id="JADIJS010000001">
    <property type="protein sequence ID" value="MBO1038681.1"/>
    <property type="molecule type" value="Genomic_DNA"/>
</dbReference>
<reference evidence="1 2" key="1">
    <citation type="submission" date="2020-10" db="EMBL/GenBank/DDBJ databases">
        <title>Genomic characterization of underground lake bacteria from Wind Cave National Park: Insight into the archetypical LuxI/LuxR and identification of LuxR solos.</title>
        <authorList>
            <person name="Wengert P.C."/>
            <person name="Savka M.A."/>
        </authorList>
    </citation>
    <scope>NUCLEOTIDE SEQUENCE [LARGE SCALE GENOMIC DNA]</scope>
    <source>
        <strain evidence="1 2">SD316</strain>
    </source>
</reference>
<dbReference type="Proteomes" id="UP000718278">
    <property type="component" value="Unassembled WGS sequence"/>
</dbReference>
<sequence length="120" mass="13540">MDPTGHDCNLPRFVAASLSDGDNHRKCKGAREIVYITVLAHTAMRRRTVNSSAFEEVQKKKKAAREEDARPDLEYGWEEECRIPHRALGGGVNPMTNNYLQPHYSTTANNAYQLCKYADA</sequence>
<proteinExistence type="predicted"/>
<name>A0ABS3JVI3_9HYPH</name>
<accession>A0ABS3JVI3</accession>
<dbReference type="RefSeq" id="WP_207487191.1">
    <property type="nucleotide sequence ID" value="NZ_JADIJS010000001.1"/>
</dbReference>
<keyword evidence="2" id="KW-1185">Reference proteome</keyword>
<gene>
    <name evidence="1" type="ORF">IPV26_03275</name>
</gene>
<comment type="caution">
    <text evidence="1">The sequence shown here is derived from an EMBL/GenBank/DDBJ whole genome shotgun (WGS) entry which is preliminary data.</text>
</comment>